<evidence type="ECO:0000256" key="4">
    <source>
        <dbReference type="ARBA" id="ARBA00023125"/>
    </source>
</evidence>
<dbReference type="PANTHER" id="PTHR36206:SF12">
    <property type="entry name" value="ASPERCRYPTIN BIOSYNTHESIS CLUSTER-SPECIFIC TRANSCRIPTION REGULATOR ATNN-RELATED"/>
    <property type="match status" value="1"/>
</dbReference>
<dbReference type="AlphaFoldDB" id="A0A3L6MZR9"/>
<evidence type="ECO:0000256" key="5">
    <source>
        <dbReference type="ARBA" id="ARBA00023163"/>
    </source>
</evidence>
<evidence type="ECO:0000256" key="2">
    <source>
        <dbReference type="ARBA" id="ARBA00022833"/>
    </source>
</evidence>
<dbReference type="EMBL" id="MRCU01000012">
    <property type="protein sequence ID" value="RKK09537.1"/>
    <property type="molecule type" value="Genomic_DNA"/>
</dbReference>
<proteinExistence type="predicted"/>
<keyword evidence="3" id="KW-0805">Transcription regulation</keyword>
<evidence type="ECO:0008006" key="9">
    <source>
        <dbReference type="Google" id="ProtNLM"/>
    </source>
</evidence>
<evidence type="ECO:0000256" key="1">
    <source>
        <dbReference type="ARBA" id="ARBA00022723"/>
    </source>
</evidence>
<evidence type="ECO:0000256" key="3">
    <source>
        <dbReference type="ARBA" id="ARBA00023015"/>
    </source>
</evidence>
<evidence type="ECO:0000313" key="7">
    <source>
        <dbReference type="EMBL" id="RKK09537.1"/>
    </source>
</evidence>
<dbReference type="GO" id="GO:0003677">
    <property type="term" value="F:DNA binding"/>
    <property type="evidence" value="ECO:0007669"/>
    <property type="project" value="UniProtKB-KW"/>
</dbReference>
<accession>A0A3L6MZR9</accession>
<dbReference type="GO" id="GO:0046872">
    <property type="term" value="F:metal ion binding"/>
    <property type="evidence" value="ECO:0007669"/>
    <property type="project" value="UniProtKB-KW"/>
</dbReference>
<evidence type="ECO:0000313" key="8">
    <source>
        <dbReference type="Proteomes" id="UP000270866"/>
    </source>
</evidence>
<name>A0A3L6MZR9_FUSOX</name>
<protein>
    <recommendedName>
        <fullName evidence="9">Transcription factor domain-containing protein</fullName>
    </recommendedName>
</protein>
<dbReference type="Pfam" id="PF11951">
    <property type="entry name" value="Fungal_trans_2"/>
    <property type="match status" value="1"/>
</dbReference>
<organism evidence="7 8">
    <name type="scientific">Fusarium oxysporum f. sp. cepae</name>
    <dbReference type="NCBI Taxonomy" id="396571"/>
    <lineage>
        <taxon>Eukaryota</taxon>
        <taxon>Fungi</taxon>
        <taxon>Dikarya</taxon>
        <taxon>Ascomycota</taxon>
        <taxon>Pezizomycotina</taxon>
        <taxon>Sordariomycetes</taxon>
        <taxon>Hypocreomycetidae</taxon>
        <taxon>Hypocreales</taxon>
        <taxon>Nectriaceae</taxon>
        <taxon>Fusarium</taxon>
        <taxon>Fusarium oxysporum species complex</taxon>
    </lineage>
</organism>
<keyword evidence="6" id="KW-0539">Nucleus</keyword>
<dbReference type="InterPro" id="IPR052360">
    <property type="entry name" value="Transcr_Regulatory_Proteins"/>
</dbReference>
<sequence>MVKPVKYALCALGGAHRRFITGHEDGPTSSSALDFELISIQQYNQAILHLKPRMSDSSRANLQTTLIFCVIFICIENMHGRYTDSIRHLRAGGQLLNSLREHGLLTCSPSSGSSLDGTSEPECCLLHLTTDMLYQLGQNVAIYTGNDILYELGLCPRQADMGDPRLPFPSFEVTDSLLELVADSCSDFVIRPCPRVWPNIQPDDTLQDSFTKPPACFNPSRSKQTFSASRTAFVV</sequence>
<keyword evidence="4" id="KW-0238">DNA-binding</keyword>
<dbReference type="Proteomes" id="UP000270866">
    <property type="component" value="Unassembled WGS sequence"/>
</dbReference>
<dbReference type="InterPro" id="IPR021858">
    <property type="entry name" value="Fun_TF"/>
</dbReference>
<reference evidence="7 8" key="1">
    <citation type="journal article" date="2018" name="Sci. Rep.">
        <title>Characterisation of pathogen-specific regions and novel effector candidates in Fusarium oxysporum f. sp. cepae.</title>
        <authorList>
            <person name="Armitage A.D."/>
            <person name="Taylor A."/>
            <person name="Sobczyk M.K."/>
            <person name="Baxter L."/>
            <person name="Greenfield B.P."/>
            <person name="Bates H.J."/>
            <person name="Wilson F."/>
            <person name="Jackson A.C."/>
            <person name="Ott S."/>
            <person name="Harrison R.J."/>
            <person name="Clarkson J.P."/>
        </authorList>
    </citation>
    <scope>NUCLEOTIDE SEQUENCE [LARGE SCALE GENOMIC DNA]</scope>
    <source>
        <strain evidence="7 8">FoC_Fus2</strain>
    </source>
</reference>
<keyword evidence="1" id="KW-0479">Metal-binding</keyword>
<evidence type="ECO:0000256" key="6">
    <source>
        <dbReference type="ARBA" id="ARBA00023242"/>
    </source>
</evidence>
<keyword evidence="2" id="KW-0862">Zinc</keyword>
<dbReference type="PANTHER" id="PTHR36206">
    <property type="entry name" value="ASPERCRYPTIN BIOSYNTHESIS CLUSTER-SPECIFIC TRANSCRIPTION REGULATOR ATNN-RELATED"/>
    <property type="match status" value="1"/>
</dbReference>
<keyword evidence="5" id="KW-0804">Transcription</keyword>
<gene>
    <name evidence="7" type="ORF">BFJ65_g15988</name>
</gene>
<comment type="caution">
    <text evidence="7">The sequence shown here is derived from an EMBL/GenBank/DDBJ whole genome shotgun (WGS) entry which is preliminary data.</text>
</comment>